<dbReference type="PANTHER" id="PTHR36834:SF1">
    <property type="entry name" value="INTEGRAL MEMBRANE PROTEIN"/>
    <property type="match status" value="1"/>
</dbReference>
<gene>
    <name evidence="3" type="ORF">DXD84_06870</name>
</gene>
<dbReference type="Pfam" id="PF04892">
    <property type="entry name" value="VanZ"/>
    <property type="match status" value="1"/>
</dbReference>
<keyword evidence="1" id="KW-0472">Membrane</keyword>
<proteinExistence type="predicted"/>
<feature type="transmembrane region" description="Helical" evidence="1">
    <location>
        <begin position="78"/>
        <end position="95"/>
    </location>
</feature>
<evidence type="ECO:0000313" key="3">
    <source>
        <dbReference type="EMBL" id="RGI84655.1"/>
    </source>
</evidence>
<accession>A0A3E4F6P9</accession>
<evidence type="ECO:0000259" key="2">
    <source>
        <dbReference type="Pfam" id="PF04892"/>
    </source>
</evidence>
<feature type="transmembrane region" description="Helical" evidence="1">
    <location>
        <begin position="25"/>
        <end position="45"/>
    </location>
</feature>
<name>A0A3E4F6P9_9FIRM</name>
<evidence type="ECO:0000313" key="4">
    <source>
        <dbReference type="Proteomes" id="UP000260664"/>
    </source>
</evidence>
<dbReference type="PANTHER" id="PTHR36834">
    <property type="entry name" value="MEMBRANE PROTEIN-RELATED"/>
    <property type="match status" value="1"/>
</dbReference>
<dbReference type="RefSeq" id="WP_117494916.1">
    <property type="nucleotide sequence ID" value="NZ_QSOI01000006.1"/>
</dbReference>
<reference evidence="3 4" key="1">
    <citation type="submission" date="2018-08" db="EMBL/GenBank/DDBJ databases">
        <title>A genome reference for cultivated species of the human gut microbiota.</title>
        <authorList>
            <person name="Zou Y."/>
            <person name="Xue W."/>
            <person name="Luo G."/>
        </authorList>
    </citation>
    <scope>NUCLEOTIDE SEQUENCE [LARGE SCALE GENOMIC DNA]</scope>
    <source>
        <strain evidence="3 4">TM09-19AC</strain>
    </source>
</reference>
<dbReference type="InterPro" id="IPR006976">
    <property type="entry name" value="VanZ-like"/>
</dbReference>
<evidence type="ECO:0000256" key="1">
    <source>
        <dbReference type="SAM" id="Phobius"/>
    </source>
</evidence>
<organism evidence="3 4">
    <name type="scientific">Dorea formicigenerans</name>
    <dbReference type="NCBI Taxonomy" id="39486"/>
    <lineage>
        <taxon>Bacteria</taxon>
        <taxon>Bacillati</taxon>
        <taxon>Bacillota</taxon>
        <taxon>Clostridia</taxon>
        <taxon>Lachnospirales</taxon>
        <taxon>Lachnospiraceae</taxon>
        <taxon>Dorea</taxon>
    </lineage>
</organism>
<feature type="domain" description="VanZ-like" evidence="2">
    <location>
        <begin position="29"/>
        <end position="146"/>
    </location>
</feature>
<comment type="caution">
    <text evidence="3">The sequence shown here is derived from an EMBL/GenBank/DDBJ whole genome shotgun (WGS) entry which is preliminary data.</text>
</comment>
<dbReference type="AlphaFoldDB" id="A0A3E4F6P9"/>
<keyword evidence="1" id="KW-1133">Transmembrane helix</keyword>
<dbReference type="InterPro" id="IPR053150">
    <property type="entry name" value="Teicoplanin_resist-assoc"/>
</dbReference>
<sequence>MLVYLLIGVILYVILKRKKVNKSQAIGFLFIYLFLGIIFNSTVFGRKIKLKREYKLMIFWSWKEYLESHKIKIVQDNILNIIMLMPLGVALPIVMNKKAKMWQACLAGVCISSVIEISQLVFKVGCFEWDDIIHNTIGVLMGTIIMNRIGFMKKRQEIDSVTKE</sequence>
<protein>
    <submittedName>
        <fullName evidence="3">VanZ family protein</fullName>
    </submittedName>
</protein>
<keyword evidence="1" id="KW-0812">Transmembrane</keyword>
<dbReference type="EMBL" id="QSOI01000006">
    <property type="protein sequence ID" value="RGI84655.1"/>
    <property type="molecule type" value="Genomic_DNA"/>
</dbReference>
<dbReference type="Proteomes" id="UP000260664">
    <property type="component" value="Unassembled WGS sequence"/>
</dbReference>